<accession>A0A016SH43</accession>
<dbReference type="EMBL" id="JARK01001564">
    <property type="protein sequence ID" value="EYB89717.1"/>
    <property type="molecule type" value="Genomic_DNA"/>
</dbReference>
<proteinExistence type="predicted"/>
<keyword evidence="2" id="KW-1185">Reference proteome</keyword>
<gene>
    <name evidence="1" type="primary">Acey_s0228.g2861</name>
    <name evidence="1" type="ORF">Y032_0228g2861</name>
</gene>
<evidence type="ECO:0000313" key="1">
    <source>
        <dbReference type="EMBL" id="EYB89717.1"/>
    </source>
</evidence>
<evidence type="ECO:0000313" key="2">
    <source>
        <dbReference type="Proteomes" id="UP000024635"/>
    </source>
</evidence>
<name>A0A016SH43_9BILA</name>
<dbReference type="Proteomes" id="UP000024635">
    <property type="component" value="Unassembled WGS sequence"/>
</dbReference>
<organism evidence="1 2">
    <name type="scientific">Ancylostoma ceylanicum</name>
    <dbReference type="NCBI Taxonomy" id="53326"/>
    <lineage>
        <taxon>Eukaryota</taxon>
        <taxon>Metazoa</taxon>
        <taxon>Ecdysozoa</taxon>
        <taxon>Nematoda</taxon>
        <taxon>Chromadorea</taxon>
        <taxon>Rhabditida</taxon>
        <taxon>Rhabditina</taxon>
        <taxon>Rhabditomorpha</taxon>
        <taxon>Strongyloidea</taxon>
        <taxon>Ancylostomatidae</taxon>
        <taxon>Ancylostomatinae</taxon>
        <taxon>Ancylostoma</taxon>
    </lineage>
</organism>
<reference evidence="2" key="1">
    <citation type="journal article" date="2015" name="Nat. Genet.">
        <title>The genome and transcriptome of the zoonotic hookworm Ancylostoma ceylanicum identify infection-specific gene families.</title>
        <authorList>
            <person name="Schwarz E.M."/>
            <person name="Hu Y."/>
            <person name="Antoshechkin I."/>
            <person name="Miller M.M."/>
            <person name="Sternberg P.W."/>
            <person name="Aroian R.V."/>
        </authorList>
    </citation>
    <scope>NUCLEOTIDE SEQUENCE</scope>
    <source>
        <strain evidence="2">HY135</strain>
    </source>
</reference>
<dbReference type="AlphaFoldDB" id="A0A016SH43"/>
<protein>
    <submittedName>
        <fullName evidence="1">Uncharacterized protein</fullName>
    </submittedName>
</protein>
<sequence>MVNPCKTHAYPCKTHAEPMQNLCMGGENRVFFVGSASDLHRISETHRFCMGFAWVRVGFAWIRPLLV</sequence>
<comment type="caution">
    <text evidence="1">The sequence shown here is derived from an EMBL/GenBank/DDBJ whole genome shotgun (WGS) entry which is preliminary data.</text>
</comment>